<dbReference type="RefSeq" id="WP_121621977.1">
    <property type="nucleotide sequence ID" value="NZ_JACIIW010000003.1"/>
</dbReference>
<accession>A0A3L7AMD9</accession>
<dbReference type="EMBL" id="RCTF01000002">
    <property type="protein sequence ID" value="RLP81125.1"/>
    <property type="molecule type" value="Genomic_DNA"/>
</dbReference>
<name>A0A3L7AMD9_9HYPH</name>
<keyword evidence="2" id="KW-1185">Reference proteome</keyword>
<evidence type="ECO:0000313" key="1">
    <source>
        <dbReference type="EMBL" id="RLP81125.1"/>
    </source>
</evidence>
<dbReference type="AlphaFoldDB" id="A0A3L7AMD9"/>
<reference evidence="1 2" key="1">
    <citation type="submission" date="2018-10" db="EMBL/GenBank/DDBJ databases">
        <title>Xanthobacter tagetidis genome sequencing and assembly.</title>
        <authorList>
            <person name="Maclea K.S."/>
            <person name="Goen A.E."/>
            <person name="Fatima S.A."/>
        </authorList>
    </citation>
    <scope>NUCLEOTIDE SEQUENCE [LARGE SCALE GENOMIC DNA]</scope>
    <source>
        <strain evidence="1 2">ATCC 700314</strain>
    </source>
</reference>
<evidence type="ECO:0000313" key="2">
    <source>
        <dbReference type="Proteomes" id="UP000269692"/>
    </source>
</evidence>
<protein>
    <recommendedName>
        <fullName evidence="3">PD-(D/E)XK nuclease family protein</fullName>
    </recommendedName>
</protein>
<dbReference type="InterPro" id="IPR029470">
    <property type="entry name" value="PDDEXK_4"/>
</dbReference>
<gene>
    <name evidence="1" type="ORF">D9R14_03795</name>
</gene>
<dbReference type="Pfam" id="PF14281">
    <property type="entry name" value="PDDEXK_4"/>
    <property type="match status" value="1"/>
</dbReference>
<evidence type="ECO:0008006" key="3">
    <source>
        <dbReference type="Google" id="ProtNLM"/>
    </source>
</evidence>
<dbReference type="Proteomes" id="UP000269692">
    <property type="component" value="Unassembled WGS sequence"/>
</dbReference>
<dbReference type="OrthoDB" id="8399783at2"/>
<comment type="caution">
    <text evidence="1">The sequence shown here is derived from an EMBL/GenBank/DDBJ whole genome shotgun (WGS) entry which is preliminary data.</text>
</comment>
<sequence>MHPAVSSLAPMLVQLDRRRPAIDAERLASQLYGAPDFSPMRLFNPGEATLSRVIAELFDPSGAHGQGPLFLNAFLGVLGLPTLGQFDWCRIRTEVPVRRMETVGGDRRIDIVIETPDLVIGIENKPWAPQSERQLSEYWSALTGRLDGKIKKLAFISQQEAATAQESVSRVPYVASDGRSLYAIFDGVLDKIKAIPVRAFVVDLLSYFAAQFGDKPLMKEDDSPFLNAVDEIISKNENARKAAFIVLLAGRRLHKSSIDEIEAFLTADLQAMGLHVCAPYSLHECLSVQYRPWSLRRDTWPERCVLALEAQRSHFEQILVGVRAPDPKLGARANGQDCTDHDRLRNVRDKVGGGSRSQWWPCYQLATPRDWSQEEIARLVLEEPGPIVAHRDIQRLRDYLVSLASAIDECIEIAGAP</sequence>
<proteinExistence type="predicted"/>
<organism evidence="1 2">
    <name type="scientific">Xanthobacter tagetidis</name>
    <dbReference type="NCBI Taxonomy" id="60216"/>
    <lineage>
        <taxon>Bacteria</taxon>
        <taxon>Pseudomonadati</taxon>
        <taxon>Pseudomonadota</taxon>
        <taxon>Alphaproteobacteria</taxon>
        <taxon>Hyphomicrobiales</taxon>
        <taxon>Xanthobacteraceae</taxon>
        <taxon>Xanthobacter</taxon>
    </lineage>
</organism>